<evidence type="ECO:0000256" key="5">
    <source>
        <dbReference type="ARBA" id="ARBA00022989"/>
    </source>
</evidence>
<evidence type="ECO:0000256" key="6">
    <source>
        <dbReference type="ARBA" id="ARBA00023136"/>
    </source>
</evidence>
<keyword evidence="6 7" id="KW-0472">Membrane</keyword>
<feature type="transmembrane region" description="Helical" evidence="7">
    <location>
        <begin position="274"/>
        <end position="294"/>
    </location>
</feature>
<feature type="transmembrane region" description="Helical" evidence="7">
    <location>
        <begin position="396"/>
        <end position="418"/>
    </location>
</feature>
<evidence type="ECO:0000259" key="8">
    <source>
        <dbReference type="PROSITE" id="PS50850"/>
    </source>
</evidence>
<dbReference type="Proteomes" id="UP001596058">
    <property type="component" value="Unassembled WGS sequence"/>
</dbReference>
<feature type="domain" description="Major facilitator superfamily (MFS) profile" evidence="8">
    <location>
        <begin position="16"/>
        <end position="422"/>
    </location>
</feature>
<keyword evidence="10" id="KW-1185">Reference proteome</keyword>
<dbReference type="Gene3D" id="1.20.1250.20">
    <property type="entry name" value="MFS general substrate transporter like domains"/>
    <property type="match status" value="1"/>
</dbReference>
<keyword evidence="4 7" id="KW-0812">Transmembrane</keyword>
<comment type="caution">
    <text evidence="9">The sequence shown here is derived from an EMBL/GenBank/DDBJ whole genome shotgun (WGS) entry which is preliminary data.</text>
</comment>
<dbReference type="InterPro" id="IPR036259">
    <property type="entry name" value="MFS_trans_sf"/>
</dbReference>
<keyword evidence="3" id="KW-1003">Cell membrane</keyword>
<keyword evidence="5 7" id="KW-1133">Transmembrane helix</keyword>
<dbReference type="SUPFAM" id="SSF103473">
    <property type="entry name" value="MFS general substrate transporter"/>
    <property type="match status" value="1"/>
</dbReference>
<dbReference type="PANTHER" id="PTHR43045:SF1">
    <property type="entry name" value="SHIKIMATE TRANSPORTER"/>
    <property type="match status" value="1"/>
</dbReference>
<evidence type="ECO:0000256" key="4">
    <source>
        <dbReference type="ARBA" id="ARBA00022692"/>
    </source>
</evidence>
<dbReference type="PANTHER" id="PTHR43045">
    <property type="entry name" value="SHIKIMATE TRANSPORTER"/>
    <property type="match status" value="1"/>
</dbReference>
<feature type="transmembrane region" description="Helical" evidence="7">
    <location>
        <begin position="241"/>
        <end position="262"/>
    </location>
</feature>
<feature type="transmembrane region" description="Helical" evidence="7">
    <location>
        <begin position="116"/>
        <end position="133"/>
    </location>
</feature>
<feature type="transmembrane region" description="Helical" evidence="7">
    <location>
        <begin position="368"/>
        <end position="390"/>
    </location>
</feature>
<dbReference type="EMBL" id="JBHSPA010000094">
    <property type="protein sequence ID" value="MFC5833486.1"/>
    <property type="molecule type" value="Genomic_DNA"/>
</dbReference>
<feature type="transmembrane region" description="Helical" evidence="7">
    <location>
        <begin position="185"/>
        <end position="207"/>
    </location>
</feature>
<sequence length="444" mass="47497">MAKLTSEQQLKQTRRSALGGFLGTALEYLDFTMYGIVASVVLGRVFFPGADTFAAQAGAMATFGAAYIARPIGALILGHLGDRVGRQKILLFTIVLMGTATFLIGCLPSYQSIGTFAPIALVVLRLAQGFSAAGEQAGSSTLTMEHAPPRKRTFYVSFTNAGTILGNLLGQVAFIPVLALPEQDLLAWGWRLPFLISAVGMAIVIYIRRGLHDAEVFEAVKGEKRRSMPLPELFRGNWKNLIRVVLCCLMAAPASIAGVFGLSYSTQVIGLDAGVLVALGTISQAIGLVSIPLWGLLADRIGRRPVFIGGVLIAGVMLFVKFHFAVEKNLFMLTVAQCLFTIFLMAGQAMQLSIYTEMFETKVRFSGVAVGTQFGYLLAGFAPTLSYAILQPGPTGWLPVAIFGALCCLVASAAAFSARETRGASLERLEREVMEQTSASDAKT</sequence>
<comment type="subcellular location">
    <subcellularLocation>
        <location evidence="1">Cell membrane</location>
        <topology evidence="1">Multi-pass membrane protein</topology>
    </subcellularLocation>
</comment>
<evidence type="ECO:0000313" key="10">
    <source>
        <dbReference type="Proteomes" id="UP001596058"/>
    </source>
</evidence>
<feature type="transmembrane region" description="Helical" evidence="7">
    <location>
        <begin position="89"/>
        <end position="110"/>
    </location>
</feature>
<accession>A0ABW1D9W6</accession>
<dbReference type="PROSITE" id="PS50850">
    <property type="entry name" value="MFS"/>
    <property type="match status" value="1"/>
</dbReference>
<dbReference type="RefSeq" id="WP_379522912.1">
    <property type="nucleotide sequence ID" value="NZ_JBHSPA010000094.1"/>
</dbReference>
<reference evidence="10" key="1">
    <citation type="journal article" date="2019" name="Int. J. Syst. Evol. Microbiol.">
        <title>The Global Catalogue of Microorganisms (GCM) 10K type strain sequencing project: providing services to taxonomists for standard genome sequencing and annotation.</title>
        <authorList>
            <consortium name="The Broad Institute Genomics Platform"/>
            <consortium name="The Broad Institute Genome Sequencing Center for Infectious Disease"/>
            <person name="Wu L."/>
            <person name="Ma J."/>
        </authorList>
    </citation>
    <scope>NUCLEOTIDE SEQUENCE [LARGE SCALE GENOMIC DNA]</scope>
    <source>
        <strain evidence="10">CCUG 53903</strain>
    </source>
</reference>
<dbReference type="InterPro" id="IPR020846">
    <property type="entry name" value="MFS_dom"/>
</dbReference>
<feature type="transmembrane region" description="Helical" evidence="7">
    <location>
        <begin position="154"/>
        <end position="179"/>
    </location>
</feature>
<evidence type="ECO:0000256" key="7">
    <source>
        <dbReference type="SAM" id="Phobius"/>
    </source>
</evidence>
<organism evidence="9 10">
    <name type="scientific">Nonomuraea insulae</name>
    <dbReference type="NCBI Taxonomy" id="1616787"/>
    <lineage>
        <taxon>Bacteria</taxon>
        <taxon>Bacillati</taxon>
        <taxon>Actinomycetota</taxon>
        <taxon>Actinomycetes</taxon>
        <taxon>Streptosporangiales</taxon>
        <taxon>Streptosporangiaceae</taxon>
        <taxon>Nonomuraea</taxon>
    </lineage>
</organism>
<evidence type="ECO:0000256" key="3">
    <source>
        <dbReference type="ARBA" id="ARBA00022475"/>
    </source>
</evidence>
<evidence type="ECO:0000313" key="9">
    <source>
        <dbReference type="EMBL" id="MFC5833486.1"/>
    </source>
</evidence>
<gene>
    <name evidence="9" type="ORF">ACFPZ3_57390</name>
</gene>
<dbReference type="InterPro" id="IPR011701">
    <property type="entry name" value="MFS"/>
</dbReference>
<protein>
    <submittedName>
        <fullName evidence="9">MFS transporter</fullName>
    </submittedName>
</protein>
<feature type="transmembrane region" description="Helical" evidence="7">
    <location>
        <begin position="53"/>
        <end position="77"/>
    </location>
</feature>
<evidence type="ECO:0000256" key="2">
    <source>
        <dbReference type="ARBA" id="ARBA00022448"/>
    </source>
</evidence>
<evidence type="ECO:0000256" key="1">
    <source>
        <dbReference type="ARBA" id="ARBA00004651"/>
    </source>
</evidence>
<keyword evidence="2" id="KW-0813">Transport</keyword>
<proteinExistence type="predicted"/>
<feature type="transmembrane region" description="Helical" evidence="7">
    <location>
        <begin position="306"/>
        <end position="324"/>
    </location>
</feature>
<dbReference type="Pfam" id="PF07690">
    <property type="entry name" value="MFS_1"/>
    <property type="match status" value="1"/>
</dbReference>
<name>A0ABW1D9W6_9ACTN</name>
<feature type="transmembrane region" description="Helical" evidence="7">
    <location>
        <begin position="330"/>
        <end position="347"/>
    </location>
</feature>
<feature type="transmembrane region" description="Helical" evidence="7">
    <location>
        <begin position="21"/>
        <end position="47"/>
    </location>
</feature>